<feature type="transmembrane region" description="Helical" evidence="6">
    <location>
        <begin position="801"/>
        <end position="829"/>
    </location>
</feature>
<dbReference type="PANTHER" id="PTHR33406">
    <property type="entry name" value="MEMBRANE PROTEIN MJ1562-RELATED"/>
    <property type="match status" value="1"/>
</dbReference>
<feature type="transmembrane region" description="Helical" evidence="6">
    <location>
        <begin position="393"/>
        <end position="415"/>
    </location>
</feature>
<evidence type="ECO:0000256" key="2">
    <source>
        <dbReference type="ARBA" id="ARBA00022475"/>
    </source>
</evidence>
<keyword evidence="2" id="KW-1003">Cell membrane</keyword>
<evidence type="ECO:0000256" key="4">
    <source>
        <dbReference type="ARBA" id="ARBA00022989"/>
    </source>
</evidence>
<evidence type="ECO:0000259" key="7">
    <source>
        <dbReference type="Pfam" id="PF03176"/>
    </source>
</evidence>
<dbReference type="OrthoDB" id="9780358at2"/>
<dbReference type="GO" id="GO:0005886">
    <property type="term" value="C:plasma membrane"/>
    <property type="evidence" value="ECO:0007669"/>
    <property type="project" value="UniProtKB-SubCell"/>
</dbReference>
<evidence type="ECO:0000256" key="3">
    <source>
        <dbReference type="ARBA" id="ARBA00022692"/>
    </source>
</evidence>
<protein>
    <recommendedName>
        <fullName evidence="7">Membrane transport protein MMPL domain-containing protein</fullName>
    </recommendedName>
</protein>
<feature type="transmembrane region" description="Helical" evidence="6">
    <location>
        <begin position="359"/>
        <end position="381"/>
    </location>
</feature>
<organism evidence="8 9">
    <name type="scientific">Shewanella baltica (strain OS155 / ATCC BAA-1091)</name>
    <dbReference type="NCBI Taxonomy" id="325240"/>
    <lineage>
        <taxon>Bacteria</taxon>
        <taxon>Pseudomonadati</taxon>
        <taxon>Pseudomonadota</taxon>
        <taxon>Gammaproteobacteria</taxon>
        <taxon>Alteromonadales</taxon>
        <taxon>Shewanellaceae</taxon>
        <taxon>Shewanella</taxon>
    </lineage>
</organism>
<evidence type="ECO:0000256" key="6">
    <source>
        <dbReference type="SAM" id="Phobius"/>
    </source>
</evidence>
<keyword evidence="3 6" id="KW-0812">Transmembrane</keyword>
<feature type="transmembrane region" description="Helical" evidence="6">
    <location>
        <begin position="448"/>
        <end position="470"/>
    </location>
</feature>
<feature type="domain" description="Membrane transport protein MMPL" evidence="7">
    <location>
        <begin position="203"/>
        <end position="409"/>
    </location>
</feature>
<evidence type="ECO:0000256" key="1">
    <source>
        <dbReference type="ARBA" id="ARBA00004651"/>
    </source>
</evidence>
<accession>A3CZF3</accession>
<dbReference type="EMBL" id="CP000563">
    <property type="protein sequence ID" value="ABN59866.1"/>
    <property type="molecule type" value="Genomic_DNA"/>
</dbReference>
<dbReference type="InterPro" id="IPR004869">
    <property type="entry name" value="MMPL_dom"/>
</dbReference>
<dbReference type="Pfam" id="PF03176">
    <property type="entry name" value="MMPL"/>
    <property type="match status" value="1"/>
</dbReference>
<evidence type="ECO:0000313" key="9">
    <source>
        <dbReference type="Proteomes" id="UP000001557"/>
    </source>
</evidence>
<feature type="transmembrane region" description="Helical" evidence="6">
    <location>
        <begin position="299"/>
        <end position="320"/>
    </location>
</feature>
<dbReference type="RefSeq" id="WP_011845574.1">
    <property type="nucleotide sequence ID" value="NC_009052.1"/>
</dbReference>
<comment type="subcellular location">
    <subcellularLocation>
        <location evidence="1">Cell membrane</location>
        <topology evidence="1">Multi-pass membrane protein</topology>
    </subcellularLocation>
</comment>
<keyword evidence="4 6" id="KW-1133">Transmembrane helix</keyword>
<feature type="transmembrane region" description="Helical" evidence="6">
    <location>
        <begin position="692"/>
        <end position="711"/>
    </location>
</feature>
<dbReference type="HOGENOM" id="CLU_017576_0_0_6"/>
<dbReference type="Gene3D" id="1.20.1640.10">
    <property type="entry name" value="Multidrug efflux transporter AcrB transmembrane domain"/>
    <property type="match status" value="2"/>
</dbReference>
<sequence length="840" mass="89862" precursor="true">MASNFAARANQALMQSSPKWRLAIWLLLMLSASLWTLQLWQNGARVQSDILAMLPHLQQDKLTERALNQVEATLADQVYIALVAKDETTAIAAAKLLMQKLEADLVARGKQGALTDIRSADMQLGEALGQFYFPHRFKLLTEPQAKALANQDIGSLIEAATAQLYNAFSYANSNLLAQDPLLLFPANLLTLAPSSKVRASQGILLANQGDNVAAVVMAKGRESAFNPNAQLAQMTALTQGLDAVKQSYPDITVLKAGALFHALAATQTAKSEISILGLASLLGVIALVWLAFRSVMPLLLAIVTISSGLLLAVTFTLSVFGELHLLTLVFGTSLIGIAIDYSFHFYCERLSDSERSAKATVAYIFPTVTLAFITSALAYVGIGLAPFPGMQQVAIFCAAGLLGAYLTLILAYPLLASSRLPEGSRPLALAGTYLASLTQLSKRFTTPLGMGMFALVILVWCLVGVTKLTVDDDIRHLQQSPASVTEPENQLRQLLSGGTDNQFLLVRAPNEEALLQQLERVSPMLDTAITNQELGNYVSLSRYLPSHQKQDTAYHLQGKIYQTQIDTVLTSLGLDENLKPELQAAYLAAKTDYITPAAFFTLGAGKQLAPLWLAPLWLAPNGKATDYGAINDGDTLNDDGASADQGADYGAIVLLGGIQQIDALKARFAHDGSVQLIDKVADISAVMGHYRLLTLKLLALALGIALLLFSLNFGFKKAAVVVAVPALAALLTLATLGLTGSPLSLFHALALILVFGIGIDYSLFFASAQNHGKAVMMAVFMSACSTLLAFGLLAFSQTQAIHYFGLTLSLGIGFTFLLSPLILTTTLALTTNQLLTTKKS</sequence>
<feature type="transmembrane region" description="Helical" evidence="6">
    <location>
        <begin position="273"/>
        <end position="292"/>
    </location>
</feature>
<dbReference type="SUPFAM" id="SSF82866">
    <property type="entry name" value="Multidrug efflux transporter AcrB transmembrane domain"/>
    <property type="match status" value="2"/>
</dbReference>
<keyword evidence="5 6" id="KW-0472">Membrane</keyword>
<dbReference type="KEGG" id="sbl:Sbal_0333"/>
<feature type="transmembrane region" description="Helical" evidence="6">
    <location>
        <begin position="718"/>
        <end position="738"/>
    </location>
</feature>
<reference evidence="8 9" key="1">
    <citation type="submission" date="2007-02" db="EMBL/GenBank/DDBJ databases">
        <title>Complete sequence of chromosome of Shewanella baltica OS155.</title>
        <authorList>
            <consortium name="US DOE Joint Genome Institute"/>
            <person name="Copeland A."/>
            <person name="Lucas S."/>
            <person name="Lapidus A."/>
            <person name="Barry K."/>
            <person name="Detter J.C."/>
            <person name="Glavina del Rio T."/>
            <person name="Hammon N."/>
            <person name="Israni S."/>
            <person name="Dalin E."/>
            <person name="Tice H."/>
            <person name="Pitluck S."/>
            <person name="Sims D.R."/>
            <person name="Brettin T."/>
            <person name="Bruce D."/>
            <person name="Han C."/>
            <person name="Tapia R."/>
            <person name="Brainard J."/>
            <person name="Schmutz J."/>
            <person name="Larimer F."/>
            <person name="Land M."/>
            <person name="Hauser L."/>
            <person name="Kyrpides N."/>
            <person name="Mikhailova N."/>
            <person name="Brettar I."/>
            <person name="Klappenbach J."/>
            <person name="Konstantinidis K."/>
            <person name="Rodrigues J."/>
            <person name="Tiedje J."/>
            <person name="Richardson P."/>
        </authorList>
    </citation>
    <scope>NUCLEOTIDE SEQUENCE [LARGE SCALE GENOMIC DNA]</scope>
    <source>
        <strain evidence="9">OS155 / ATCC BAA-1091</strain>
    </source>
</reference>
<dbReference type="PANTHER" id="PTHR33406:SF13">
    <property type="entry name" value="MEMBRANE PROTEIN YDFJ"/>
    <property type="match status" value="1"/>
</dbReference>
<evidence type="ECO:0000313" key="8">
    <source>
        <dbReference type="EMBL" id="ABN59866.1"/>
    </source>
</evidence>
<dbReference type="Proteomes" id="UP000001557">
    <property type="component" value="Chromosome"/>
</dbReference>
<feature type="transmembrane region" description="Helical" evidence="6">
    <location>
        <begin position="326"/>
        <end position="347"/>
    </location>
</feature>
<dbReference type="InterPro" id="IPR050545">
    <property type="entry name" value="Mycobact_MmpL"/>
</dbReference>
<dbReference type="STRING" id="325240.Sbal_0333"/>
<feature type="transmembrane region" description="Helical" evidence="6">
    <location>
        <begin position="744"/>
        <end position="763"/>
    </location>
</feature>
<keyword evidence="9" id="KW-1185">Reference proteome</keyword>
<gene>
    <name evidence="8" type="ordered locus">Sbal_0333</name>
</gene>
<feature type="transmembrane region" description="Helical" evidence="6">
    <location>
        <begin position="775"/>
        <end position="795"/>
    </location>
</feature>
<name>A3CZF3_SHEB5</name>
<dbReference type="AlphaFoldDB" id="A3CZF3"/>
<evidence type="ECO:0000256" key="5">
    <source>
        <dbReference type="ARBA" id="ARBA00023136"/>
    </source>
</evidence>
<proteinExistence type="predicted"/>